<keyword evidence="3" id="KW-1185">Reference proteome</keyword>
<name>A0A9P8VZR2_9HYPO</name>
<dbReference type="OrthoDB" id="202203at2759"/>
<dbReference type="GO" id="GO:0050660">
    <property type="term" value="F:flavin adenine dinucleotide binding"/>
    <property type="evidence" value="ECO:0007669"/>
    <property type="project" value="TreeGrafter"/>
</dbReference>
<organism evidence="2 3">
    <name type="scientific">Thelonectria olida</name>
    <dbReference type="NCBI Taxonomy" id="1576542"/>
    <lineage>
        <taxon>Eukaryota</taxon>
        <taxon>Fungi</taxon>
        <taxon>Dikarya</taxon>
        <taxon>Ascomycota</taxon>
        <taxon>Pezizomycotina</taxon>
        <taxon>Sordariomycetes</taxon>
        <taxon>Hypocreomycetidae</taxon>
        <taxon>Hypocreales</taxon>
        <taxon>Nectriaceae</taxon>
        <taxon>Thelonectria</taxon>
    </lineage>
</organism>
<dbReference type="EMBL" id="JAGPYM010000016">
    <property type="protein sequence ID" value="KAH6886304.1"/>
    <property type="molecule type" value="Genomic_DNA"/>
</dbReference>
<feature type="domain" description="FAD/NAD(P)-binding" evidence="1">
    <location>
        <begin position="11"/>
        <end position="284"/>
    </location>
</feature>
<proteinExistence type="predicted"/>
<sequence>MSPSKNPSPVRVLIAGGAYAGLTAAINLVDLGQGLQPRQAEEPYTHHPDLPTVDFEVTVVDERDGFFHLIGTPLALADAEYAKKPWLKFEDIPAAQHPNLKFIHGSVSSVDCAAKTATVLAHSIKEPTTHEYDYFVNAAGLRRVWPTVPQALTKEEYLRDCEAHIKSMEPASHGVVVVGGGAVGIEMAAELAVSKPEIKVTLVHSRDKLLSSEDLPDSIRDQTVELLKDAGVEVVLSHRLSTVNEVQEADGSKKYEVEFTNGDKRVTSKVINAISKSIPSTAFLPSSALDDEGYVKILPNLNFQPGTPNNESHYCAGDAKQWSGIRRCGGALMTGCMVAQNIHQRVLQQRIGHEPKFLEISPVPPMIALAVGKNAISTRPGFGTRSGPGVMERFFQDDLGFQIVWRIMSLGDRIPKQKI</sequence>
<dbReference type="AlphaFoldDB" id="A0A9P8VZR2"/>
<evidence type="ECO:0000313" key="2">
    <source>
        <dbReference type="EMBL" id="KAH6886304.1"/>
    </source>
</evidence>
<dbReference type="PANTHER" id="PTHR43735:SF24">
    <property type="entry name" value="NUCLEOTIDE-DISULPHIDE OXIDOREDUCTASE AMID-LIKE, PUTATIVE (AFU_ORTHOLOGUE AFUA_1G17180)-RELATED"/>
    <property type="match status" value="1"/>
</dbReference>
<comment type="caution">
    <text evidence="2">The sequence shown here is derived from an EMBL/GenBank/DDBJ whole genome shotgun (WGS) entry which is preliminary data.</text>
</comment>
<dbReference type="Gene3D" id="3.50.50.100">
    <property type="match status" value="1"/>
</dbReference>
<dbReference type="Proteomes" id="UP000777438">
    <property type="component" value="Unassembled WGS sequence"/>
</dbReference>
<dbReference type="SUPFAM" id="SSF51905">
    <property type="entry name" value="FAD/NAD(P)-binding domain"/>
    <property type="match status" value="1"/>
</dbReference>
<dbReference type="PRINTS" id="PR00368">
    <property type="entry name" value="FADPNR"/>
</dbReference>
<dbReference type="InterPro" id="IPR036188">
    <property type="entry name" value="FAD/NAD-bd_sf"/>
</dbReference>
<dbReference type="Pfam" id="PF07992">
    <property type="entry name" value="Pyr_redox_2"/>
    <property type="match status" value="1"/>
</dbReference>
<dbReference type="GO" id="GO:0004174">
    <property type="term" value="F:electron-transferring-flavoprotein dehydrogenase activity"/>
    <property type="evidence" value="ECO:0007669"/>
    <property type="project" value="TreeGrafter"/>
</dbReference>
<dbReference type="GO" id="GO:0005737">
    <property type="term" value="C:cytoplasm"/>
    <property type="evidence" value="ECO:0007669"/>
    <property type="project" value="TreeGrafter"/>
</dbReference>
<dbReference type="PANTHER" id="PTHR43735">
    <property type="entry name" value="APOPTOSIS-INDUCING FACTOR 1"/>
    <property type="match status" value="1"/>
</dbReference>
<evidence type="ECO:0000313" key="3">
    <source>
        <dbReference type="Proteomes" id="UP000777438"/>
    </source>
</evidence>
<evidence type="ECO:0000259" key="1">
    <source>
        <dbReference type="Pfam" id="PF07992"/>
    </source>
</evidence>
<accession>A0A9P8VZR2</accession>
<gene>
    <name evidence="2" type="ORF">B0T10DRAFT_407757</name>
</gene>
<dbReference type="InterPro" id="IPR023753">
    <property type="entry name" value="FAD/NAD-binding_dom"/>
</dbReference>
<protein>
    <recommendedName>
        <fullName evidence="1">FAD/NAD(P)-binding domain-containing protein</fullName>
    </recommendedName>
</protein>
<reference evidence="2 3" key="1">
    <citation type="journal article" date="2021" name="Nat. Commun.">
        <title>Genetic determinants of endophytism in the Arabidopsis root mycobiome.</title>
        <authorList>
            <person name="Mesny F."/>
            <person name="Miyauchi S."/>
            <person name="Thiergart T."/>
            <person name="Pickel B."/>
            <person name="Atanasova L."/>
            <person name="Karlsson M."/>
            <person name="Huettel B."/>
            <person name="Barry K.W."/>
            <person name="Haridas S."/>
            <person name="Chen C."/>
            <person name="Bauer D."/>
            <person name="Andreopoulos W."/>
            <person name="Pangilinan J."/>
            <person name="LaButti K."/>
            <person name="Riley R."/>
            <person name="Lipzen A."/>
            <person name="Clum A."/>
            <person name="Drula E."/>
            <person name="Henrissat B."/>
            <person name="Kohler A."/>
            <person name="Grigoriev I.V."/>
            <person name="Martin F.M."/>
            <person name="Hacquard S."/>
        </authorList>
    </citation>
    <scope>NUCLEOTIDE SEQUENCE [LARGE SCALE GENOMIC DNA]</scope>
    <source>
        <strain evidence="2 3">MPI-CAGE-CH-0241</strain>
    </source>
</reference>
<dbReference type="PRINTS" id="PR00411">
    <property type="entry name" value="PNDRDTASEI"/>
</dbReference>